<sequence>MTTYIFKIGEHEKLCYKANNLGELKLHMMKYIDEFKSLFFELVRSKNNILLEKYPDIFNDTLFENWSKNKSKIIECFKFIQPVNLINTLLSYNENGKTIDIIVIEPGKIRDVNKIYYVTDEDFELIKKMCDGEKSPRYKSFMTRGFLLMKDKPQTIAEDICYRLYVIHKKQLGPNNRLLYL</sequence>
<evidence type="ECO:0000313" key="1">
    <source>
        <dbReference type="EMBL" id="AVG47948.1"/>
    </source>
</evidence>
<dbReference type="EMBL" id="MG602508">
    <property type="protein sequence ID" value="AVG47948.1"/>
    <property type="molecule type" value="Genomic_DNA"/>
</dbReference>
<proteinExistence type="predicted"/>
<organism evidence="1">
    <name type="scientific">Acanthamoeba polyphaga mimivirus</name>
    <name type="common">APMV</name>
    <dbReference type="NCBI Taxonomy" id="212035"/>
    <lineage>
        <taxon>Viruses</taxon>
        <taxon>Varidnaviria</taxon>
        <taxon>Bamfordvirae</taxon>
        <taxon>Nucleocytoviricota</taxon>
        <taxon>Megaviricetes</taxon>
        <taxon>Imitervirales</taxon>
        <taxon>Mimiviridae</taxon>
        <taxon>Megamimivirinae</taxon>
        <taxon>Mimivirus</taxon>
        <taxon>Mimivirus bradfordmassiliense</taxon>
    </lineage>
</organism>
<organismHost>
    <name type="scientific">Acanthamoeba polyphaga</name>
    <name type="common">Amoeba</name>
    <dbReference type="NCBI Taxonomy" id="5757"/>
</organismHost>
<reference evidence="1" key="1">
    <citation type="journal article" date="2017" name="Front. Microbiol.">
        <title>Genome Characterization of the First Mimiviruses of Lineage C Isolated in Brazil.</title>
        <authorList>
            <person name="Assis F.L."/>
            <person name="Franco-Luiz A.P.M."/>
            <person name="Dos Santos R.N."/>
            <person name="Campos F.S."/>
            <person name="Dornas F.P."/>
            <person name="Borato P.V.M."/>
            <person name="Franco A.C."/>
            <person name="Abrahao J.S."/>
            <person name="Colson P."/>
            <person name="Scola B."/>
        </authorList>
    </citation>
    <scope>NUCLEOTIDE SEQUENCE [LARGE SCALE GENOMIC DNA]</scope>
</reference>
<dbReference type="Proteomes" id="UP000279644">
    <property type="component" value="Segment"/>
</dbReference>
<name>A0A2L2DP48_MIMIV</name>
<protein>
    <submittedName>
        <fullName evidence="1">Uncharacterized protein</fullName>
    </submittedName>
</protein>
<accession>A0A2L2DP48</accession>